<organism evidence="1 2">
    <name type="scientific">Turicibacter sanguinis</name>
    <dbReference type="NCBI Taxonomy" id="154288"/>
    <lineage>
        <taxon>Bacteria</taxon>
        <taxon>Bacillati</taxon>
        <taxon>Bacillota</taxon>
        <taxon>Erysipelotrichia</taxon>
        <taxon>Erysipelotrichales</taxon>
        <taxon>Turicibacteraceae</taxon>
        <taxon>Turicibacter</taxon>
    </lineage>
</organism>
<evidence type="ECO:0000313" key="1">
    <source>
        <dbReference type="EMBL" id="MTK19838.1"/>
    </source>
</evidence>
<dbReference type="OrthoDB" id="1652987at2"/>
<name>A0A6A8SFQ7_9FIRM</name>
<gene>
    <name evidence="1" type="ORF">GMA92_00100</name>
</gene>
<accession>A0A6A8SFQ7</accession>
<dbReference type="AlphaFoldDB" id="A0A6A8SFQ7"/>
<dbReference type="RefSeq" id="WP_006784528.1">
    <property type="nucleotide sequence ID" value="NZ_CYXW01000001.1"/>
</dbReference>
<reference evidence="1 2" key="1">
    <citation type="journal article" date="2019" name="Nat. Med.">
        <title>A library of human gut bacterial isolates paired with longitudinal multiomics data enables mechanistic microbiome research.</title>
        <authorList>
            <person name="Poyet M."/>
            <person name="Groussin M."/>
            <person name="Gibbons S.M."/>
            <person name="Avila-Pacheco J."/>
            <person name="Jiang X."/>
            <person name="Kearney S.M."/>
            <person name="Perrotta A.R."/>
            <person name="Berdy B."/>
            <person name="Zhao S."/>
            <person name="Lieberman T.D."/>
            <person name="Swanson P.K."/>
            <person name="Smith M."/>
            <person name="Roesemann S."/>
            <person name="Alexander J.E."/>
            <person name="Rich S.A."/>
            <person name="Livny J."/>
            <person name="Vlamakis H."/>
            <person name="Clish C."/>
            <person name="Bullock K."/>
            <person name="Deik A."/>
            <person name="Scott J."/>
            <person name="Pierce K.A."/>
            <person name="Xavier R.J."/>
            <person name="Alm E.J."/>
        </authorList>
    </citation>
    <scope>NUCLEOTIDE SEQUENCE [LARGE SCALE GENOMIC DNA]</scope>
    <source>
        <strain evidence="1 2">BIOML-A198</strain>
    </source>
</reference>
<dbReference type="EMBL" id="WMQE01000001">
    <property type="protein sequence ID" value="MTK19838.1"/>
    <property type="molecule type" value="Genomic_DNA"/>
</dbReference>
<sequence>MFRQHKILCENKEVIVYLFLYDQEIDLETMKNIFSQMSTMTLESRILDYFSQHNIKFFGNHIRIVYHATIVKDFVLNQKYHHKKQADNVVNLYR</sequence>
<dbReference type="Proteomes" id="UP000487649">
    <property type="component" value="Unassembled WGS sequence"/>
</dbReference>
<comment type="caution">
    <text evidence="1">The sequence shown here is derived from an EMBL/GenBank/DDBJ whole genome shotgun (WGS) entry which is preliminary data.</text>
</comment>
<protein>
    <submittedName>
        <fullName evidence="1">Uncharacterized protein</fullName>
    </submittedName>
</protein>
<proteinExistence type="predicted"/>
<evidence type="ECO:0000313" key="2">
    <source>
        <dbReference type="Proteomes" id="UP000487649"/>
    </source>
</evidence>